<protein>
    <submittedName>
        <fullName evidence="7">Nucleoporin nup57</fullName>
    </submittedName>
</protein>
<dbReference type="AlphaFoldDB" id="A0AAN7ZUY9"/>
<dbReference type="GO" id="GO:0006999">
    <property type="term" value="P:nuclear pore organization"/>
    <property type="evidence" value="ECO:0007669"/>
    <property type="project" value="TreeGrafter"/>
</dbReference>
<feature type="region of interest" description="Disordered" evidence="5">
    <location>
        <begin position="1"/>
        <end position="115"/>
    </location>
</feature>
<dbReference type="GO" id="GO:0044613">
    <property type="term" value="C:nuclear pore central transport channel"/>
    <property type="evidence" value="ECO:0007669"/>
    <property type="project" value="TreeGrafter"/>
</dbReference>
<dbReference type="GO" id="GO:0017056">
    <property type="term" value="F:structural constituent of nuclear pore"/>
    <property type="evidence" value="ECO:0007669"/>
    <property type="project" value="TreeGrafter"/>
</dbReference>
<dbReference type="PANTHER" id="PTHR13000:SF0">
    <property type="entry name" value="NUCLEOPORIN P54"/>
    <property type="match status" value="1"/>
</dbReference>
<accession>A0AAN7ZUY9</accession>
<evidence type="ECO:0000313" key="7">
    <source>
        <dbReference type="EMBL" id="KAK5703129.1"/>
    </source>
</evidence>
<evidence type="ECO:0000256" key="4">
    <source>
        <dbReference type="SAM" id="Coils"/>
    </source>
</evidence>
<name>A0AAN7ZUY9_9PEZI</name>
<feature type="domain" description="Nucleoporin Nup54 alpha-helical" evidence="6">
    <location>
        <begin position="157"/>
        <end position="301"/>
    </location>
</feature>
<proteinExistence type="predicted"/>
<feature type="coiled-coil region" evidence="4">
    <location>
        <begin position="229"/>
        <end position="263"/>
    </location>
</feature>
<evidence type="ECO:0000256" key="5">
    <source>
        <dbReference type="SAM" id="MobiDB-lite"/>
    </source>
</evidence>
<dbReference type="GO" id="GO:0036228">
    <property type="term" value="P:protein localization to nuclear inner membrane"/>
    <property type="evidence" value="ECO:0007669"/>
    <property type="project" value="TreeGrafter"/>
</dbReference>
<feature type="compositionally biased region" description="Polar residues" evidence="5">
    <location>
        <begin position="8"/>
        <end position="21"/>
    </location>
</feature>
<dbReference type="Gene3D" id="1.20.5.490">
    <property type="entry name" value="Single helix bin"/>
    <property type="match status" value="1"/>
</dbReference>
<feature type="coiled-coil region" evidence="4">
    <location>
        <begin position="347"/>
        <end position="374"/>
    </location>
</feature>
<evidence type="ECO:0000313" key="8">
    <source>
        <dbReference type="Proteomes" id="UP001310594"/>
    </source>
</evidence>
<feature type="compositionally biased region" description="Polar residues" evidence="5">
    <location>
        <begin position="93"/>
        <end position="115"/>
    </location>
</feature>
<dbReference type="PANTHER" id="PTHR13000">
    <property type="entry name" value="NUCLEOPORIN P54"/>
    <property type="match status" value="1"/>
</dbReference>
<dbReference type="InterPro" id="IPR025712">
    <property type="entry name" value="Nup54_alpha-helical_dom"/>
</dbReference>
<gene>
    <name evidence="7" type="primary">NUP57</name>
    <name evidence="7" type="ORF">LTR97_004078</name>
</gene>
<organism evidence="7 8">
    <name type="scientific">Elasticomyces elasticus</name>
    <dbReference type="NCBI Taxonomy" id="574655"/>
    <lineage>
        <taxon>Eukaryota</taxon>
        <taxon>Fungi</taxon>
        <taxon>Dikarya</taxon>
        <taxon>Ascomycota</taxon>
        <taxon>Pezizomycotina</taxon>
        <taxon>Dothideomycetes</taxon>
        <taxon>Dothideomycetidae</taxon>
        <taxon>Mycosphaerellales</taxon>
        <taxon>Teratosphaeriaceae</taxon>
        <taxon>Elasticomyces</taxon>
    </lineage>
</organism>
<evidence type="ECO:0000256" key="2">
    <source>
        <dbReference type="ARBA" id="ARBA00022448"/>
    </source>
</evidence>
<evidence type="ECO:0000256" key="1">
    <source>
        <dbReference type="ARBA" id="ARBA00004123"/>
    </source>
</evidence>
<dbReference type="Gene3D" id="1.20.5.3600">
    <property type="match status" value="1"/>
</dbReference>
<keyword evidence="2" id="KW-0813">Transport</keyword>
<reference evidence="7" key="1">
    <citation type="submission" date="2023-08" db="EMBL/GenBank/DDBJ databases">
        <title>Black Yeasts Isolated from many extreme environments.</title>
        <authorList>
            <person name="Coleine C."/>
            <person name="Stajich J.E."/>
            <person name="Selbmann L."/>
        </authorList>
    </citation>
    <scope>NUCLEOTIDE SEQUENCE</scope>
    <source>
        <strain evidence="7">CCFEE 5810</strain>
    </source>
</reference>
<feature type="region of interest" description="Disordered" evidence="5">
    <location>
        <begin position="321"/>
        <end position="342"/>
    </location>
</feature>
<comment type="caution">
    <text evidence="7">The sequence shown here is derived from an EMBL/GenBank/DDBJ whole genome shotgun (WGS) entry which is preliminary data.</text>
</comment>
<feature type="compositionally biased region" description="Low complexity" evidence="5">
    <location>
        <begin position="22"/>
        <end position="73"/>
    </location>
</feature>
<comment type="subcellular location">
    <subcellularLocation>
        <location evidence="1">Nucleus</location>
    </subcellularLocation>
</comment>
<keyword evidence="3" id="KW-0539">Nucleus</keyword>
<dbReference type="Pfam" id="PF13874">
    <property type="entry name" value="Nup54"/>
    <property type="match status" value="1"/>
</dbReference>
<feature type="compositionally biased region" description="Low complexity" evidence="5">
    <location>
        <begin position="83"/>
        <end position="92"/>
    </location>
</feature>
<sequence>MGLFDNLGASQPAQGNTMFNTQGQQGQQQQQPSLFSNLGSNQQQPQQQQQQSSLFSNLNTSTNQQQQQPQQQQSLFSSLGNTQQLQQQPQQQSLFGASQHQPHHTQLANSLQHPQRNIPDEAATLVRKWDPNSQNSILQSYLYNAVQSSFYPFYQRPVTVEETAWEEALSKAPASVVGEEGEVKFVPVLVRGFLDLGKRVEVQALTVRSMLTRLHEMRNSLQAVMEAHQQRLTSQLENSRRRHKELEQRTLRLAVKLQGLRNRGYALSPAEEELRKSLLGLAAKVQDPQFAAREEEVWARLVSLRDRARWLEEEGKRLGATVEGQGQAAGQGSGAGGSAGGVPEEVLAQTRKILRDYEGQLRHLSREMSEVSSEFKGWEVANGGAGSGGVRV</sequence>
<evidence type="ECO:0000256" key="3">
    <source>
        <dbReference type="ARBA" id="ARBA00023242"/>
    </source>
</evidence>
<dbReference type="InterPro" id="IPR024864">
    <property type="entry name" value="Nup54/Nup57/Nup44"/>
</dbReference>
<dbReference type="Pfam" id="PF18570">
    <property type="entry name" value="Nup54_57_C"/>
    <property type="match status" value="1"/>
</dbReference>
<dbReference type="GO" id="GO:0006607">
    <property type="term" value="P:NLS-bearing protein import into nucleus"/>
    <property type="evidence" value="ECO:0007669"/>
    <property type="project" value="TreeGrafter"/>
</dbReference>
<keyword evidence="4" id="KW-0175">Coiled coil</keyword>
<evidence type="ECO:0000259" key="6">
    <source>
        <dbReference type="Pfam" id="PF13874"/>
    </source>
</evidence>
<dbReference type="EMBL" id="JAVRQU010000005">
    <property type="protein sequence ID" value="KAK5703129.1"/>
    <property type="molecule type" value="Genomic_DNA"/>
</dbReference>
<feature type="compositionally biased region" description="Gly residues" evidence="5">
    <location>
        <begin position="327"/>
        <end position="340"/>
    </location>
</feature>
<dbReference type="Proteomes" id="UP001310594">
    <property type="component" value="Unassembled WGS sequence"/>
</dbReference>